<dbReference type="FunFam" id="2.60.120.200:FF:000152">
    <property type="entry name" value="Cell wall glucanase"/>
    <property type="match status" value="1"/>
</dbReference>
<evidence type="ECO:0000256" key="7">
    <source>
        <dbReference type="ARBA" id="ARBA00022622"/>
    </source>
</evidence>
<evidence type="ECO:0000256" key="20">
    <source>
        <dbReference type="SAM" id="SignalP"/>
    </source>
</evidence>
<reference evidence="22" key="1">
    <citation type="submission" date="2022-11" db="EMBL/GenBank/DDBJ databases">
        <authorList>
            <person name="Petersen C."/>
        </authorList>
    </citation>
    <scope>NUCLEOTIDE SEQUENCE</scope>
    <source>
        <strain evidence="22">IBT 34128</strain>
    </source>
</reference>
<evidence type="ECO:0000256" key="16">
    <source>
        <dbReference type="ARBA" id="ARBA00023316"/>
    </source>
</evidence>
<dbReference type="PROSITE" id="PS51762">
    <property type="entry name" value="GH16_2"/>
    <property type="match status" value="1"/>
</dbReference>
<dbReference type="CDD" id="cd02183">
    <property type="entry name" value="GH16_fungal_CRH1_transglycosylase"/>
    <property type="match status" value="1"/>
</dbReference>
<comment type="function">
    <text evidence="18">Dual chitinase/transglycosylase that plays a role in cell wall architecture. Chitinase and transglycosylase activities are coupled. Required for the polysaccharide cross-linking at the septa and the cell wall. More specifically, transfers chitin to 1,6-beta-glucan in the cell wall.</text>
</comment>
<keyword evidence="6" id="KW-0134">Cell wall</keyword>
<keyword evidence="7" id="KW-0336">GPI-anchor</keyword>
<name>A0A9W9KQ33_9EURO</name>
<evidence type="ECO:0000259" key="21">
    <source>
        <dbReference type="PROSITE" id="PS51762"/>
    </source>
</evidence>
<feature type="domain" description="GH16" evidence="21">
    <location>
        <begin position="41"/>
        <end position="237"/>
    </location>
</feature>
<dbReference type="GO" id="GO:0031505">
    <property type="term" value="P:fungal-type cell wall organization"/>
    <property type="evidence" value="ECO:0007669"/>
    <property type="project" value="TreeGrafter"/>
</dbReference>
<dbReference type="OrthoDB" id="4781at2759"/>
<evidence type="ECO:0000256" key="17">
    <source>
        <dbReference type="ARBA" id="ARBA00038074"/>
    </source>
</evidence>
<dbReference type="Gene3D" id="2.60.120.200">
    <property type="match status" value="1"/>
</dbReference>
<evidence type="ECO:0000256" key="13">
    <source>
        <dbReference type="ARBA" id="ARBA00023180"/>
    </source>
</evidence>
<evidence type="ECO:0000256" key="18">
    <source>
        <dbReference type="ARBA" id="ARBA00093308"/>
    </source>
</evidence>
<dbReference type="RefSeq" id="XP_056516256.1">
    <property type="nucleotide sequence ID" value="XM_056651406.1"/>
</dbReference>
<comment type="subcellular location">
    <subcellularLocation>
        <location evidence="3">Cell membrane</location>
        <topology evidence="3">Lipid-anchor</topology>
        <topology evidence="3">GPI-anchor</topology>
    </subcellularLocation>
    <subcellularLocation>
        <location evidence="2">Secreted</location>
        <location evidence="2">Cell wall</location>
    </subcellularLocation>
</comment>
<dbReference type="GO" id="GO:0016757">
    <property type="term" value="F:glycosyltransferase activity"/>
    <property type="evidence" value="ECO:0007669"/>
    <property type="project" value="UniProtKB-KW"/>
</dbReference>
<dbReference type="GO" id="GO:0009277">
    <property type="term" value="C:fungal-type cell wall"/>
    <property type="evidence" value="ECO:0007669"/>
    <property type="project" value="TreeGrafter"/>
</dbReference>
<dbReference type="AlphaFoldDB" id="A0A9W9KQ33"/>
<evidence type="ECO:0000256" key="14">
    <source>
        <dbReference type="ARBA" id="ARBA00023288"/>
    </source>
</evidence>
<evidence type="ECO:0000256" key="12">
    <source>
        <dbReference type="ARBA" id="ARBA00023136"/>
    </source>
</evidence>
<sequence>MIFFFLLSILALASSAIAQTFTDCNPTKKSCPADAALGTEHTWQFNSTLNDKIWNMKTGDIKYTNDGAEFTFSKEGESTLLQSNFYIFFGVVETHVKMARGGGVISSVVLESDDLDEIDWEWAGYNTSAVQSNFFGKGNTTTYGRGGTHVVANADIEFHNYTTYWDKDRLEWWIDGDLVRTVNYSEPNTVFGQNYPQTPCRVKVSNWPAGRKGAKQGTIDWAGGLVDYDKGPFTMTVQKMRVKDFHSGQEYTYSDHSGSWQSIDVKGGNSTALTEINKPPPKSMSEKWEELGEGAHIGIYCGAAAGGILGIAAFVIFFLRQRRKGRLEYALDDARHATERADAENYQNDWKQTEWKNRGYQQVS</sequence>
<evidence type="ECO:0000256" key="11">
    <source>
        <dbReference type="ARBA" id="ARBA00022801"/>
    </source>
</evidence>
<evidence type="ECO:0000256" key="4">
    <source>
        <dbReference type="ARBA" id="ARBA00012729"/>
    </source>
</evidence>
<keyword evidence="19" id="KW-1133">Transmembrane helix</keyword>
<evidence type="ECO:0000256" key="15">
    <source>
        <dbReference type="ARBA" id="ARBA00023295"/>
    </source>
</evidence>
<dbReference type="EC" id="3.2.1.14" evidence="4"/>
<dbReference type="GeneID" id="81390574"/>
<keyword evidence="10 20" id="KW-0732">Signal</keyword>
<evidence type="ECO:0000256" key="1">
    <source>
        <dbReference type="ARBA" id="ARBA00000822"/>
    </source>
</evidence>
<evidence type="ECO:0000256" key="8">
    <source>
        <dbReference type="ARBA" id="ARBA00022676"/>
    </source>
</evidence>
<keyword evidence="6" id="KW-0964">Secreted</keyword>
<dbReference type="GO" id="GO:0005886">
    <property type="term" value="C:plasma membrane"/>
    <property type="evidence" value="ECO:0007669"/>
    <property type="project" value="UniProtKB-SubCell"/>
</dbReference>
<evidence type="ECO:0000256" key="10">
    <source>
        <dbReference type="ARBA" id="ARBA00022729"/>
    </source>
</evidence>
<feature type="chain" id="PRO_5040989491" description="chitinase" evidence="20">
    <location>
        <begin position="19"/>
        <end position="364"/>
    </location>
</feature>
<organism evidence="22 23">
    <name type="scientific">Penicillium alfredii</name>
    <dbReference type="NCBI Taxonomy" id="1506179"/>
    <lineage>
        <taxon>Eukaryota</taxon>
        <taxon>Fungi</taxon>
        <taxon>Dikarya</taxon>
        <taxon>Ascomycota</taxon>
        <taxon>Pezizomycotina</taxon>
        <taxon>Eurotiomycetes</taxon>
        <taxon>Eurotiomycetidae</taxon>
        <taxon>Eurotiales</taxon>
        <taxon>Aspergillaceae</taxon>
        <taxon>Penicillium</taxon>
    </lineage>
</organism>
<dbReference type="Pfam" id="PF00722">
    <property type="entry name" value="Glyco_hydro_16"/>
    <property type="match status" value="1"/>
</dbReference>
<dbReference type="Proteomes" id="UP001141434">
    <property type="component" value="Unassembled WGS sequence"/>
</dbReference>
<keyword evidence="12 19" id="KW-0472">Membrane</keyword>
<keyword evidence="15" id="KW-0326">Glycosidase</keyword>
<dbReference type="GO" id="GO:0098552">
    <property type="term" value="C:side of membrane"/>
    <property type="evidence" value="ECO:0007669"/>
    <property type="project" value="UniProtKB-KW"/>
</dbReference>
<dbReference type="InterPro" id="IPR013320">
    <property type="entry name" value="ConA-like_dom_sf"/>
</dbReference>
<protein>
    <recommendedName>
        <fullName evidence="4">chitinase</fullName>
        <ecNumber evidence="4">3.2.1.14</ecNumber>
    </recommendedName>
</protein>
<dbReference type="PANTHER" id="PTHR10963:SF27">
    <property type="entry name" value="GLYCOSIDASE-RELATED"/>
    <property type="match status" value="1"/>
</dbReference>
<dbReference type="PANTHER" id="PTHR10963">
    <property type="entry name" value="GLYCOSYL HYDROLASE-RELATED"/>
    <property type="match status" value="1"/>
</dbReference>
<gene>
    <name evidence="22" type="ORF">NUU61_000823</name>
</gene>
<feature type="transmembrane region" description="Helical" evidence="19">
    <location>
        <begin position="297"/>
        <end position="319"/>
    </location>
</feature>
<keyword evidence="14" id="KW-0449">Lipoprotein</keyword>
<dbReference type="EMBL" id="JAPMSZ010000001">
    <property type="protein sequence ID" value="KAJ5115064.1"/>
    <property type="molecule type" value="Genomic_DNA"/>
</dbReference>
<evidence type="ECO:0000313" key="23">
    <source>
        <dbReference type="Proteomes" id="UP001141434"/>
    </source>
</evidence>
<accession>A0A9W9KQ33</accession>
<keyword evidence="5" id="KW-1003">Cell membrane</keyword>
<keyword evidence="16" id="KW-0961">Cell wall biogenesis/degradation</keyword>
<evidence type="ECO:0000256" key="6">
    <source>
        <dbReference type="ARBA" id="ARBA00022512"/>
    </source>
</evidence>
<keyword evidence="9" id="KW-0808">Transferase</keyword>
<dbReference type="SUPFAM" id="SSF49899">
    <property type="entry name" value="Concanavalin A-like lectins/glucanases"/>
    <property type="match status" value="1"/>
</dbReference>
<evidence type="ECO:0000256" key="3">
    <source>
        <dbReference type="ARBA" id="ARBA00004609"/>
    </source>
</evidence>
<keyword evidence="13" id="KW-0325">Glycoprotein</keyword>
<reference evidence="22" key="2">
    <citation type="journal article" date="2023" name="IMA Fungus">
        <title>Comparative genomic study of the Penicillium genus elucidates a diverse pangenome and 15 lateral gene transfer events.</title>
        <authorList>
            <person name="Petersen C."/>
            <person name="Sorensen T."/>
            <person name="Nielsen M.R."/>
            <person name="Sondergaard T.E."/>
            <person name="Sorensen J.L."/>
            <person name="Fitzpatrick D.A."/>
            <person name="Frisvad J.C."/>
            <person name="Nielsen K.L."/>
        </authorList>
    </citation>
    <scope>NUCLEOTIDE SEQUENCE</scope>
    <source>
        <strain evidence="22">IBT 34128</strain>
    </source>
</reference>
<evidence type="ECO:0000256" key="19">
    <source>
        <dbReference type="SAM" id="Phobius"/>
    </source>
</evidence>
<evidence type="ECO:0000313" key="22">
    <source>
        <dbReference type="EMBL" id="KAJ5115064.1"/>
    </source>
</evidence>
<dbReference type="InterPro" id="IPR050546">
    <property type="entry name" value="Glycosyl_Hydrlase_16"/>
</dbReference>
<keyword evidence="11" id="KW-0378">Hydrolase</keyword>
<feature type="signal peptide" evidence="20">
    <location>
        <begin position="1"/>
        <end position="18"/>
    </location>
</feature>
<comment type="catalytic activity">
    <reaction evidence="1">
        <text>Random endo-hydrolysis of N-acetyl-beta-D-glucosaminide (1-&gt;4)-beta-linkages in chitin and chitodextrins.</text>
        <dbReference type="EC" id="3.2.1.14"/>
    </reaction>
</comment>
<proteinExistence type="inferred from homology"/>
<keyword evidence="8" id="KW-0328">Glycosyltransferase</keyword>
<evidence type="ECO:0000256" key="2">
    <source>
        <dbReference type="ARBA" id="ARBA00004191"/>
    </source>
</evidence>
<keyword evidence="23" id="KW-1185">Reference proteome</keyword>
<dbReference type="InterPro" id="IPR000757">
    <property type="entry name" value="Beta-glucanase-like"/>
</dbReference>
<evidence type="ECO:0000256" key="9">
    <source>
        <dbReference type="ARBA" id="ARBA00022679"/>
    </source>
</evidence>
<comment type="similarity">
    <text evidence="17">Belongs to the glycosyl hydrolase 16 family. CRH1 subfamily.</text>
</comment>
<dbReference type="GO" id="GO:0008843">
    <property type="term" value="F:endochitinase activity"/>
    <property type="evidence" value="ECO:0007669"/>
    <property type="project" value="UniProtKB-EC"/>
</dbReference>
<dbReference type="GO" id="GO:0005975">
    <property type="term" value="P:carbohydrate metabolic process"/>
    <property type="evidence" value="ECO:0007669"/>
    <property type="project" value="InterPro"/>
</dbReference>
<evidence type="ECO:0000256" key="5">
    <source>
        <dbReference type="ARBA" id="ARBA00022475"/>
    </source>
</evidence>
<keyword evidence="19" id="KW-0812">Transmembrane</keyword>
<comment type="caution">
    <text evidence="22">The sequence shown here is derived from an EMBL/GenBank/DDBJ whole genome shotgun (WGS) entry which is preliminary data.</text>
</comment>